<comment type="caution">
    <text evidence="2">The sequence shown here is derived from an EMBL/GenBank/DDBJ whole genome shotgun (WGS) entry which is preliminary data.</text>
</comment>
<accession>A0AAD3DEY7</accession>
<dbReference type="EMBL" id="BMAR01000001">
    <property type="protein sequence ID" value="GFR40586.1"/>
    <property type="molecule type" value="Genomic_DNA"/>
</dbReference>
<evidence type="ECO:0000313" key="2">
    <source>
        <dbReference type="EMBL" id="GFR40586.1"/>
    </source>
</evidence>
<feature type="region of interest" description="Disordered" evidence="1">
    <location>
        <begin position="1"/>
        <end position="28"/>
    </location>
</feature>
<feature type="region of interest" description="Disordered" evidence="1">
    <location>
        <begin position="91"/>
        <end position="130"/>
    </location>
</feature>
<feature type="non-terminal residue" evidence="2">
    <location>
        <position position="292"/>
    </location>
</feature>
<organism evidence="2 3">
    <name type="scientific">Astrephomene gubernaculifera</name>
    <dbReference type="NCBI Taxonomy" id="47775"/>
    <lineage>
        <taxon>Eukaryota</taxon>
        <taxon>Viridiplantae</taxon>
        <taxon>Chlorophyta</taxon>
        <taxon>core chlorophytes</taxon>
        <taxon>Chlorophyceae</taxon>
        <taxon>CS clade</taxon>
        <taxon>Chlamydomonadales</taxon>
        <taxon>Astrephomenaceae</taxon>
        <taxon>Astrephomene</taxon>
    </lineage>
</organism>
<protein>
    <submittedName>
        <fullName evidence="2">Uncharacterized protein</fullName>
    </submittedName>
</protein>
<feature type="non-terminal residue" evidence="2">
    <location>
        <position position="1"/>
    </location>
</feature>
<dbReference type="Proteomes" id="UP001054857">
    <property type="component" value="Unassembled WGS sequence"/>
</dbReference>
<sequence>RNRGSQQGYVASPGYRAKPAPELQRERSCQERQCEAYVPALAEHKRSHQLGGQAGRFPEHRQAYNQSPLARSEAAPKERPGIVTHPAAAQVGASATGTMHPEGPFSEGRPNGHTNPTCPPSSSESDDNNSSCAVPCTDIVPFSPKTASCPGNTLALPSAPTPAAPQPLVLPPPAPSTSVTWHQLADMCPRTARGRTLRVRLLDEPVPFFRWTVLAVDAVGNVALLAFYHSDQHNPPLPGLRAGAWLSWSNPAGHVFLDGRFGARIEDEDLPNITVMDERGRVCEFSGAGRRR</sequence>
<keyword evidence="3" id="KW-1185">Reference proteome</keyword>
<gene>
    <name evidence="2" type="ORF">Agub_g1166</name>
</gene>
<feature type="region of interest" description="Disordered" evidence="1">
    <location>
        <begin position="44"/>
        <end position="79"/>
    </location>
</feature>
<name>A0AAD3DEY7_9CHLO</name>
<proteinExistence type="predicted"/>
<dbReference type="AlphaFoldDB" id="A0AAD3DEY7"/>
<reference evidence="2 3" key="1">
    <citation type="journal article" date="2021" name="Sci. Rep.">
        <title>Genome sequencing of the multicellular alga Astrephomene provides insights into convergent evolution of germ-soma differentiation.</title>
        <authorList>
            <person name="Yamashita S."/>
            <person name="Yamamoto K."/>
            <person name="Matsuzaki R."/>
            <person name="Suzuki S."/>
            <person name="Yamaguchi H."/>
            <person name="Hirooka S."/>
            <person name="Minakuchi Y."/>
            <person name="Miyagishima S."/>
            <person name="Kawachi M."/>
            <person name="Toyoda A."/>
            <person name="Nozaki H."/>
        </authorList>
    </citation>
    <scope>NUCLEOTIDE SEQUENCE [LARGE SCALE GENOMIC DNA]</scope>
    <source>
        <strain evidence="2 3">NIES-4017</strain>
    </source>
</reference>
<evidence type="ECO:0000256" key="1">
    <source>
        <dbReference type="SAM" id="MobiDB-lite"/>
    </source>
</evidence>
<evidence type="ECO:0000313" key="3">
    <source>
        <dbReference type="Proteomes" id="UP001054857"/>
    </source>
</evidence>